<accession>A0A5A5RNR5</accession>
<comment type="caution">
    <text evidence="1">The sequence shown here is derived from an EMBL/GenBank/DDBJ whole genome shotgun (WGS) entry which is preliminary data.</text>
</comment>
<protein>
    <submittedName>
        <fullName evidence="1">Uncharacterized protein</fullName>
    </submittedName>
</protein>
<organism evidence="1 2">
    <name type="scientific">Microcystis aeruginosa NIES-2520</name>
    <dbReference type="NCBI Taxonomy" id="2303982"/>
    <lineage>
        <taxon>Bacteria</taxon>
        <taxon>Bacillati</taxon>
        <taxon>Cyanobacteriota</taxon>
        <taxon>Cyanophyceae</taxon>
        <taxon>Oscillatoriophycideae</taxon>
        <taxon>Chroococcales</taxon>
        <taxon>Microcystaceae</taxon>
        <taxon>Microcystis</taxon>
    </lineage>
</organism>
<reference evidence="1 2" key="1">
    <citation type="submission" date="2018-09" db="EMBL/GenBank/DDBJ databases">
        <title>Evolutionary history of phycoerythrin pigmentation in the water bloom-forming cyanobacterium Microcystis aeruginosa.</title>
        <authorList>
            <person name="Tanabe Y."/>
            <person name="Tanabe Y."/>
            <person name="Yamaguchi H."/>
        </authorList>
    </citation>
    <scope>NUCLEOTIDE SEQUENCE [LARGE SCALE GENOMIC DNA]</scope>
    <source>
        <strain evidence="1 2">NIES-2520</strain>
    </source>
</reference>
<evidence type="ECO:0000313" key="1">
    <source>
        <dbReference type="EMBL" id="GCA76469.1"/>
    </source>
</evidence>
<gene>
    <name evidence="1" type="ORF">MiTe_03315</name>
</gene>
<dbReference type="EMBL" id="BHVP01000074">
    <property type="protein sequence ID" value="GCA76469.1"/>
    <property type="molecule type" value="Genomic_DNA"/>
</dbReference>
<dbReference type="AlphaFoldDB" id="A0A5A5RNR5"/>
<name>A0A5A5RNR5_MICAE</name>
<sequence>MKNLMRSIISVSLSLAVLPINSPHLTSQLGEEIYVKIIQKLLITENRESDPFTVMREESLGELKINLSAQQVIQLLGNPTQKGQVEFWAGDALYHQYWYYPNQGITLSMASETEKGQQNIGFIKLVSPSTLPTKRGIKIGSSIEEVSLAYAKEKYKDMSIPDQTFMVGSIYGGLIFTFDKGRVIEIFLGAAAE</sequence>
<proteinExistence type="predicted"/>
<dbReference type="Proteomes" id="UP000324917">
    <property type="component" value="Unassembled WGS sequence"/>
</dbReference>
<evidence type="ECO:0000313" key="2">
    <source>
        <dbReference type="Proteomes" id="UP000324917"/>
    </source>
</evidence>